<organism evidence="1 2">
    <name type="scientific">Pyricularia grisea</name>
    <name type="common">Crabgrass-specific blast fungus</name>
    <name type="synonym">Magnaporthe grisea</name>
    <dbReference type="NCBI Taxonomy" id="148305"/>
    <lineage>
        <taxon>Eukaryota</taxon>
        <taxon>Fungi</taxon>
        <taxon>Dikarya</taxon>
        <taxon>Ascomycota</taxon>
        <taxon>Pezizomycotina</taxon>
        <taxon>Sordariomycetes</taxon>
        <taxon>Sordariomycetidae</taxon>
        <taxon>Magnaporthales</taxon>
        <taxon>Pyriculariaceae</taxon>
        <taxon>Pyricularia</taxon>
    </lineage>
</organism>
<reference evidence="2" key="1">
    <citation type="journal article" date="2019" name="Mol. Biol. Evol.">
        <title>Blast fungal genomes show frequent chromosomal changes, gene gains and losses, and effector gene turnover.</title>
        <authorList>
            <person name="Gomez Luciano L.B."/>
            <person name="Jason Tsai I."/>
            <person name="Chuma I."/>
            <person name="Tosa Y."/>
            <person name="Chen Y.H."/>
            <person name="Li J.Y."/>
            <person name="Li M.Y."/>
            <person name="Jade Lu M.Y."/>
            <person name="Nakayashiki H."/>
            <person name="Li W.H."/>
        </authorList>
    </citation>
    <scope>NUCLEOTIDE SEQUENCE</scope>
    <source>
        <strain evidence="2">NI907</strain>
    </source>
</reference>
<dbReference type="AlphaFoldDB" id="A0A6P8AM47"/>
<accession>A0A6P8AM47</accession>
<dbReference type="Proteomes" id="UP000515153">
    <property type="component" value="Unplaced"/>
</dbReference>
<reference evidence="2" key="3">
    <citation type="submission" date="2025-08" db="UniProtKB">
        <authorList>
            <consortium name="RefSeq"/>
        </authorList>
    </citation>
    <scope>IDENTIFICATION</scope>
    <source>
        <strain evidence="2">NI907</strain>
    </source>
</reference>
<dbReference type="KEGG" id="pgri:PgNI_12568"/>
<reference evidence="2" key="2">
    <citation type="submission" date="2019-10" db="EMBL/GenBank/DDBJ databases">
        <authorList>
            <consortium name="NCBI Genome Project"/>
        </authorList>
    </citation>
    <scope>NUCLEOTIDE SEQUENCE</scope>
    <source>
        <strain evidence="2">NI907</strain>
    </source>
</reference>
<dbReference type="RefSeq" id="XP_030975976.1">
    <property type="nucleotide sequence ID" value="XM_031132514.1"/>
</dbReference>
<keyword evidence="1" id="KW-1185">Reference proteome</keyword>
<protein>
    <submittedName>
        <fullName evidence="2">Uncharacterized protein</fullName>
    </submittedName>
</protein>
<proteinExistence type="predicted"/>
<dbReference type="GeneID" id="41967417"/>
<evidence type="ECO:0000313" key="2">
    <source>
        <dbReference type="RefSeq" id="XP_030975976.1"/>
    </source>
</evidence>
<sequence length="126" mass="14514">MCQKVTNLFDCGHTKEPSVLHPKDPEDCPEAVQANRHNARTGKLLPCLDPPTTRANTGGYCQTTKCKKWYLKQYGWYCCQCQTQIDGADELGNVYDTCFCEHSICRKFRSVVSQEDINHQPRYEDY</sequence>
<gene>
    <name evidence="2" type="ORF">PgNI_12568</name>
</gene>
<name>A0A6P8AM47_PYRGI</name>
<evidence type="ECO:0000313" key="1">
    <source>
        <dbReference type="Proteomes" id="UP000515153"/>
    </source>
</evidence>